<dbReference type="RefSeq" id="YP_009361914.1">
    <property type="nucleotide sequence ID" value="NC_034446.1"/>
</dbReference>
<gene>
    <name evidence="2" type="primary">UL24</name>
</gene>
<feature type="compositionally biased region" description="Pro residues" evidence="1">
    <location>
        <begin position="228"/>
        <end position="239"/>
    </location>
</feature>
<feature type="compositionally biased region" description="Basic and acidic residues" evidence="1">
    <location>
        <begin position="282"/>
        <end position="294"/>
    </location>
</feature>
<evidence type="ECO:0000313" key="3">
    <source>
        <dbReference type="Proteomes" id="UP000243553"/>
    </source>
</evidence>
<name>A0A1S6JLP1_HSVA1</name>
<dbReference type="Proteomes" id="UP000243553">
    <property type="component" value="Segment"/>
</dbReference>
<proteinExistence type="predicted"/>
<feature type="region of interest" description="Disordered" evidence="1">
    <location>
        <begin position="266"/>
        <end position="294"/>
    </location>
</feature>
<sequence length="294" mass="30866">MGTRGAGAERRKILRAGVRSHNRFYRALAEEARAFNAARATGAVLALLQRSLGEKTLRDVARVTPVFEVNLGARRPDCVCVFEFARGDGDGAAAEAVCVILELKTCKFTFAPDSASKREQRATGLAQLRDSLRLLLAAMPPGSDTILVCPVLLFVSQRTLRATRVTRLAPRRASGNATNLVRALRAVAAYTPPPQKPGPRKGARKTAVGARGRGTAAPAPAPAAAKPDPAPRLRPPPFPHELVAAPRRAGSAPGVLQRIAALFCIPPPAGGRDAAGPADPAGEPREATRRVAGG</sequence>
<accession>A0A1S6JLP1</accession>
<dbReference type="InterPro" id="IPR002580">
    <property type="entry name" value="Herpes_UL24"/>
</dbReference>
<evidence type="ECO:0000256" key="1">
    <source>
        <dbReference type="SAM" id="MobiDB-lite"/>
    </source>
</evidence>
<feature type="compositionally biased region" description="Low complexity" evidence="1">
    <location>
        <begin position="270"/>
        <end position="281"/>
    </location>
</feature>
<protein>
    <submittedName>
        <fullName evidence="2">Nuclear protein UL24</fullName>
    </submittedName>
</protein>
<feature type="compositionally biased region" description="Low complexity" evidence="1">
    <location>
        <begin position="205"/>
        <end position="227"/>
    </location>
</feature>
<evidence type="ECO:0000313" key="2">
    <source>
        <dbReference type="EMBL" id="AQS79192.1"/>
    </source>
</evidence>
<dbReference type="EMBL" id="KY385637">
    <property type="protein sequence ID" value="AQS79192.1"/>
    <property type="molecule type" value="Genomic_DNA"/>
</dbReference>
<dbReference type="KEGG" id="vg:32707853"/>
<keyword evidence="3" id="KW-1185">Reference proteome</keyword>
<reference evidence="2 3" key="1">
    <citation type="journal article" date="2017" name="Arch. Virol.">
        <title>Sequence of the ateline alphaherpesvirus 1 (HVA1) genome.</title>
        <authorList>
            <person name="Eberle R."/>
            <person name="Black D.H."/>
        </authorList>
    </citation>
    <scope>NUCLEOTIDE SEQUENCE [LARGE SCALE GENOMIC DNA]</scope>
    <source>
        <strain evidence="2">Lennette</strain>
    </source>
</reference>
<feature type="region of interest" description="Disordered" evidence="1">
    <location>
        <begin position="189"/>
        <end position="243"/>
    </location>
</feature>
<organismHost>
    <name type="scientific">Ateles</name>
    <dbReference type="NCBI Taxonomy" id="9506"/>
</organismHost>
<dbReference type="GeneID" id="32707853"/>
<dbReference type="Pfam" id="PF01646">
    <property type="entry name" value="Herpes_UL24"/>
    <property type="match status" value="1"/>
</dbReference>
<organism evidence="2 3">
    <name type="scientific">Herpesvirus ateles type 1 (strain Lennette)</name>
    <dbReference type="NCBI Taxonomy" id="35243"/>
    <lineage>
        <taxon>Viruses</taxon>
        <taxon>Duplodnaviria</taxon>
        <taxon>Heunggongvirae</taxon>
        <taxon>Peploviricota</taxon>
        <taxon>Herviviricetes</taxon>
        <taxon>Herpesvirales</taxon>
        <taxon>Orthoherpesviridae</taxon>
        <taxon>Alphaherpesvirinae</taxon>
        <taxon>Simplexvirus</taxon>
        <taxon>Simplexvirus atelinealpha1</taxon>
    </lineage>
</organism>